<evidence type="ECO:0000256" key="4">
    <source>
        <dbReference type="ARBA" id="ARBA00022679"/>
    </source>
</evidence>
<dbReference type="EC" id="2.6.1.62" evidence="9"/>
<name>A0ABV9L5R4_9FLAO</name>
<dbReference type="InterPro" id="IPR005814">
    <property type="entry name" value="Aminotrans_3"/>
</dbReference>
<dbReference type="Pfam" id="PF00202">
    <property type="entry name" value="Aminotran_3"/>
    <property type="match status" value="1"/>
</dbReference>
<feature type="binding site" evidence="9">
    <location>
        <begin position="300"/>
        <end position="301"/>
    </location>
    <ligand>
        <name>pyridoxal 5'-phosphate</name>
        <dbReference type="ChEBI" id="CHEBI:597326"/>
    </ligand>
</feature>
<comment type="similarity">
    <text evidence="9">Belongs to the class-III pyridoxal-phosphate-dependent aminotransferase family. BioA subfamily.</text>
</comment>
<comment type="subcellular location">
    <subcellularLocation>
        <location evidence="9">Cytoplasm</location>
    </subcellularLocation>
</comment>
<dbReference type="GO" id="GO:0004015">
    <property type="term" value="F:adenosylmethionine-8-amino-7-oxononanoate transaminase activity"/>
    <property type="evidence" value="ECO:0007669"/>
    <property type="project" value="UniProtKB-EC"/>
</dbReference>
<dbReference type="HAMAP" id="MF_00834">
    <property type="entry name" value="BioA"/>
    <property type="match status" value="1"/>
</dbReference>
<dbReference type="EMBL" id="JBHSHB010000007">
    <property type="protein sequence ID" value="MFC4689439.1"/>
    <property type="molecule type" value="Genomic_DNA"/>
</dbReference>
<evidence type="ECO:0000256" key="8">
    <source>
        <dbReference type="ARBA" id="ARBA00048449"/>
    </source>
</evidence>
<dbReference type="InterPro" id="IPR015424">
    <property type="entry name" value="PyrdxlP-dep_Trfase"/>
</dbReference>
<keyword evidence="5 9" id="KW-0949">S-adenosyl-L-methionine</keyword>
<dbReference type="Gene3D" id="3.40.640.10">
    <property type="entry name" value="Type I PLP-dependent aspartate aminotransferase-like (Major domain)"/>
    <property type="match status" value="1"/>
</dbReference>
<dbReference type="NCBIfam" id="TIGR00508">
    <property type="entry name" value="bioA"/>
    <property type="match status" value="1"/>
</dbReference>
<keyword evidence="6 9" id="KW-0093">Biotin biosynthesis</keyword>
<feature type="binding site" evidence="9">
    <location>
        <begin position="110"/>
        <end position="111"/>
    </location>
    <ligand>
        <name>pyridoxal 5'-phosphate</name>
        <dbReference type="ChEBI" id="CHEBI:597326"/>
    </ligand>
</feature>
<comment type="catalytic activity">
    <reaction evidence="8 9">
        <text>(8S)-8-amino-7-oxononanoate + S-adenosyl-L-methionine = S-adenosyl-4-methylsulfanyl-2-oxobutanoate + (7R,8S)-7,8-diammoniononanoate</text>
        <dbReference type="Rhea" id="RHEA:16861"/>
        <dbReference type="ChEBI" id="CHEBI:16490"/>
        <dbReference type="ChEBI" id="CHEBI:59789"/>
        <dbReference type="ChEBI" id="CHEBI:149468"/>
        <dbReference type="ChEBI" id="CHEBI:149469"/>
        <dbReference type="EC" id="2.6.1.62"/>
    </reaction>
</comment>
<evidence type="ECO:0000256" key="6">
    <source>
        <dbReference type="ARBA" id="ARBA00022756"/>
    </source>
</evidence>
<evidence type="ECO:0000256" key="2">
    <source>
        <dbReference type="ARBA" id="ARBA00005063"/>
    </source>
</evidence>
<feature type="site" description="Participates in the substrate recognition with KAPA and in a stacking interaction with the adenine ring of SAM" evidence="9">
    <location>
        <position position="15"/>
    </location>
</feature>
<keyword evidence="7 9" id="KW-0663">Pyridoxal phosphate</keyword>
<evidence type="ECO:0000256" key="9">
    <source>
        <dbReference type="HAMAP-Rule" id="MF_00834"/>
    </source>
</evidence>
<dbReference type="PANTHER" id="PTHR42684">
    <property type="entry name" value="ADENOSYLMETHIONINE-8-AMINO-7-OXONONANOATE AMINOTRANSFERASE"/>
    <property type="match status" value="1"/>
</dbReference>
<feature type="binding site" evidence="9">
    <location>
        <position position="388"/>
    </location>
    <ligand>
        <name>substrate</name>
    </ligand>
</feature>
<feature type="modified residue" description="N6-(pyridoxal phosphate)lysine" evidence="9">
    <location>
        <position position="265"/>
    </location>
</feature>
<evidence type="ECO:0000256" key="3">
    <source>
        <dbReference type="ARBA" id="ARBA00022576"/>
    </source>
</evidence>
<evidence type="ECO:0000256" key="5">
    <source>
        <dbReference type="ARBA" id="ARBA00022691"/>
    </source>
</evidence>
<dbReference type="InterPro" id="IPR015422">
    <property type="entry name" value="PyrdxlP-dep_Trfase_small"/>
</dbReference>
<dbReference type="CDD" id="cd00610">
    <property type="entry name" value="OAT_like"/>
    <property type="match status" value="1"/>
</dbReference>
<dbReference type="Proteomes" id="UP001595878">
    <property type="component" value="Unassembled WGS sequence"/>
</dbReference>
<comment type="subunit">
    <text evidence="9">Homodimer.</text>
</comment>
<evidence type="ECO:0000256" key="1">
    <source>
        <dbReference type="ARBA" id="ARBA00001933"/>
    </source>
</evidence>
<reference evidence="11" key="1">
    <citation type="journal article" date="2019" name="Int. J. Syst. Evol. Microbiol.">
        <title>The Global Catalogue of Microorganisms (GCM) 10K type strain sequencing project: providing services to taxonomists for standard genome sequencing and annotation.</title>
        <authorList>
            <consortium name="The Broad Institute Genomics Platform"/>
            <consortium name="The Broad Institute Genome Sequencing Center for Infectious Disease"/>
            <person name="Wu L."/>
            <person name="Ma J."/>
        </authorList>
    </citation>
    <scope>NUCLEOTIDE SEQUENCE [LARGE SCALE GENOMIC DNA]</scope>
    <source>
        <strain evidence="11">CGMCC 4.7427</strain>
    </source>
</reference>
<keyword evidence="11" id="KW-1185">Reference proteome</keyword>
<comment type="caution">
    <text evidence="9">Lacks conserved residue(s) required for the propagation of feature annotation.</text>
</comment>
<protein>
    <recommendedName>
        <fullName evidence="9">Adenosylmethionine-8-amino-7-oxononanoate aminotransferase</fullName>
        <ecNumber evidence="9">2.6.1.62</ecNumber>
    </recommendedName>
    <alternativeName>
        <fullName evidence="9">7,8-diamino-pelargonic acid aminotransferase</fullName>
        <shortName evidence="9">DAPA AT</shortName>
        <shortName evidence="9">DAPA aminotransferase</shortName>
    </alternativeName>
    <alternativeName>
        <fullName evidence="9">7,8-diaminononanoate synthase</fullName>
        <shortName evidence="9">DANS</shortName>
    </alternativeName>
    <alternativeName>
        <fullName evidence="9">Diaminopelargonic acid synthase</fullName>
    </alternativeName>
</protein>
<accession>A0ABV9L5R4</accession>
<feature type="binding site" evidence="9">
    <location>
        <position position="236"/>
    </location>
    <ligand>
        <name>pyridoxal 5'-phosphate</name>
        <dbReference type="ChEBI" id="CHEBI:597326"/>
    </ligand>
</feature>
<proteinExistence type="inferred from homology"/>
<keyword evidence="9" id="KW-0963">Cytoplasm</keyword>
<dbReference type="NCBIfam" id="NF004624">
    <property type="entry name" value="PRK05964.1"/>
    <property type="match status" value="1"/>
</dbReference>
<comment type="caution">
    <text evidence="10">The sequence shown here is derived from an EMBL/GenBank/DDBJ whole genome shotgun (WGS) entry which is preliminary data.</text>
</comment>
<comment type="cofactor">
    <cofactor evidence="1 9">
        <name>pyridoxal 5'-phosphate</name>
        <dbReference type="ChEBI" id="CHEBI:597326"/>
    </cofactor>
</comment>
<dbReference type="RefSeq" id="WP_380031999.1">
    <property type="nucleotide sequence ID" value="NZ_JBHSHB010000007.1"/>
</dbReference>
<evidence type="ECO:0000313" key="11">
    <source>
        <dbReference type="Proteomes" id="UP001595878"/>
    </source>
</evidence>
<sequence>MTILEKDSKHLWHPLTQHQTARNPIVITRAKGAVMYDDAGNEYIDGIASWYTAMYGHGNEYITSAMHKQMQQLDFVMFSGFTHPPAVTLAEKLVEILPGNQEKVFFNDNGSTAVEAAIKMSLQYYHNKGDKRDTLIAFEDGFHGDTFGAMSASGLSSYNGPFEDFLLKVERIPTPQEDNLDEVMDMLEGILASNKCAAFIFEPLVQGAAGMKFHSVAGLDALVKKCREANILTIADEIMTGFGKTGTVFACDQLDNKPDIMCLSKALTAGMFPLSITSCTQEIFEGFLSEEVHKGFFHAHTFSAHPVGCAAAIAGIEVLQTEEITQSRERINAAHMAFAETVKAHHKVNNVRVKGVVIAIDLTIEMARYGNLRDELYQFFMLRGVALRPLGNTIYVLPPYVITDKELAKVYSAIQEALDHF</sequence>
<feature type="binding site" evidence="9">
    <location>
        <position position="265"/>
    </location>
    <ligand>
        <name>substrate</name>
    </ligand>
</feature>
<keyword evidence="4 9" id="KW-0808">Transferase</keyword>
<organism evidence="10 11">
    <name type="scientific">Dokdonia genika</name>
    <dbReference type="NCBI Taxonomy" id="308113"/>
    <lineage>
        <taxon>Bacteria</taxon>
        <taxon>Pseudomonadati</taxon>
        <taxon>Bacteroidota</taxon>
        <taxon>Flavobacteriia</taxon>
        <taxon>Flavobacteriales</taxon>
        <taxon>Flavobacteriaceae</taxon>
        <taxon>Dokdonia</taxon>
    </lineage>
</organism>
<evidence type="ECO:0000313" key="10">
    <source>
        <dbReference type="EMBL" id="MFC4689439.1"/>
    </source>
</evidence>
<dbReference type="SUPFAM" id="SSF53383">
    <property type="entry name" value="PLP-dependent transferases"/>
    <property type="match status" value="1"/>
</dbReference>
<dbReference type="InterPro" id="IPR015421">
    <property type="entry name" value="PyrdxlP-dep_Trfase_major"/>
</dbReference>
<comment type="function">
    <text evidence="9">Catalyzes the transfer of the alpha-amino group from S-adenosyl-L-methionine (SAM) to 7-keto-8-aminopelargonic acid (KAPA) to form 7,8-diaminopelargonic acid (DAPA). It is the only aminotransferase known to utilize SAM as an amino donor.</text>
</comment>
<feature type="binding site" evidence="9">
    <location>
        <position position="50"/>
    </location>
    <ligand>
        <name>substrate</name>
    </ligand>
</feature>
<dbReference type="PIRSF" id="PIRSF000521">
    <property type="entry name" value="Transaminase_4ab_Lys_Orn"/>
    <property type="match status" value="1"/>
</dbReference>
<evidence type="ECO:0000256" key="7">
    <source>
        <dbReference type="ARBA" id="ARBA00022898"/>
    </source>
</evidence>
<comment type="pathway">
    <text evidence="2 9">Cofactor biosynthesis; biotin biosynthesis; 7,8-diaminononanoate from 8-amino-7-oxononanoate (SAM route): step 1/1.</text>
</comment>
<dbReference type="Gene3D" id="3.90.1150.10">
    <property type="entry name" value="Aspartate Aminotransferase, domain 1"/>
    <property type="match status" value="1"/>
</dbReference>
<gene>
    <name evidence="9 10" type="primary">bioA</name>
    <name evidence="10" type="ORF">ACFO5T_03245</name>
</gene>
<dbReference type="InterPro" id="IPR005815">
    <property type="entry name" value="BioA"/>
</dbReference>
<dbReference type="PANTHER" id="PTHR42684:SF3">
    <property type="entry name" value="ADENOSYLMETHIONINE-8-AMINO-7-OXONONANOATE AMINOTRANSFERASE"/>
    <property type="match status" value="1"/>
</dbReference>
<keyword evidence="3 9" id="KW-0032">Aminotransferase</keyword>